<name>A0A0P9YPE8_9PSED</name>
<keyword evidence="6" id="KW-0472">Membrane</keyword>
<evidence type="ECO:0008006" key="11">
    <source>
        <dbReference type="Google" id="ProtNLM"/>
    </source>
</evidence>
<comment type="caution">
    <text evidence="9">The sequence shown here is derived from an EMBL/GenBank/DDBJ whole genome shotgun (WGS) entry which is preliminary data.</text>
</comment>
<keyword evidence="7" id="KW-0998">Cell outer membrane</keyword>
<dbReference type="GO" id="GO:0015483">
    <property type="term" value="F:long-chain fatty acid transporting porin activity"/>
    <property type="evidence" value="ECO:0007669"/>
    <property type="project" value="TreeGrafter"/>
</dbReference>
<gene>
    <name evidence="9" type="ORF">ALO52_04457</name>
</gene>
<proteinExistence type="inferred from homology"/>
<dbReference type="PATRIC" id="fig|251707.3.peg.1338"/>
<keyword evidence="3" id="KW-1134">Transmembrane beta strand</keyword>
<sequence>MPRVVRSMQKITLGFTFAVVSTQLCAGGFGLNEQSISGMGTAFAGRASSADDASTVYGNPAGMARLQGQQITGGVTFIDASSDISNPGGRSTGTNKGDMVPFKAIPFGFYTYKPNQQWAFGMGVYAPFGLATDYESGFQGRAFASRSDARVITLQPTVSYAFNDRVSIGFGPTINRLAGELESDLTLNPAIPDTNVKVKGDDVALGFNVGILANLTDTTRAGMTYHSRVRYDLDCHTNVATGAGTPPQVLRSNRYDCSLQLDTPESVDLSVTQDLSDAWKLYAGATWTRWSRMKGLDFSTQSISPAVGGVLASSLSNAVAGGLDWHDTWAYALGTSYRLNAQWLLRTGIRFDQSPTSNTNRSPRTPTGDRTIYSVGAAYDLTKDLTLDVAYSWLKEESVNVSRSNALASYSARYENSASFLGVGATYRF</sequence>
<dbReference type="SUPFAM" id="SSF56935">
    <property type="entry name" value="Porins"/>
    <property type="match status" value="1"/>
</dbReference>
<protein>
    <recommendedName>
        <fullName evidence="11">Outer membrane protein</fullName>
    </recommendedName>
</protein>
<dbReference type="GO" id="GO:0009279">
    <property type="term" value="C:cell outer membrane"/>
    <property type="evidence" value="ECO:0007669"/>
    <property type="project" value="UniProtKB-SubCell"/>
</dbReference>
<reference evidence="9 10" key="1">
    <citation type="submission" date="2015-09" db="EMBL/GenBank/DDBJ databases">
        <title>Genome announcement of multiple Pseudomonas syringae strains.</title>
        <authorList>
            <person name="Thakur S."/>
            <person name="Wang P.W."/>
            <person name="Gong Y."/>
            <person name="Weir B.S."/>
            <person name="Guttman D.S."/>
        </authorList>
    </citation>
    <scope>NUCLEOTIDE SEQUENCE [LARGE SCALE GENOMIC DNA]</scope>
    <source>
        <strain evidence="9 10">ICMP3956</strain>
    </source>
</reference>
<evidence type="ECO:0000256" key="8">
    <source>
        <dbReference type="SAM" id="SignalP"/>
    </source>
</evidence>
<dbReference type="EMBL" id="LJRC01000116">
    <property type="protein sequence ID" value="KPY37406.1"/>
    <property type="molecule type" value="Genomic_DNA"/>
</dbReference>
<comment type="similarity">
    <text evidence="2">Belongs to the OmpP1/FadL family.</text>
</comment>
<dbReference type="AlphaFoldDB" id="A0A0P9YPE8"/>
<evidence type="ECO:0000256" key="5">
    <source>
        <dbReference type="ARBA" id="ARBA00022729"/>
    </source>
</evidence>
<dbReference type="Gene3D" id="2.40.160.60">
    <property type="entry name" value="Outer membrane protein transport protein (OMPP1/FadL/TodX)"/>
    <property type="match status" value="1"/>
</dbReference>
<dbReference type="PANTHER" id="PTHR35093:SF8">
    <property type="entry name" value="OUTER MEMBRANE PROTEIN NMB0088-RELATED"/>
    <property type="match status" value="1"/>
</dbReference>
<evidence type="ECO:0000256" key="2">
    <source>
        <dbReference type="ARBA" id="ARBA00008163"/>
    </source>
</evidence>
<keyword evidence="5 8" id="KW-0732">Signal</keyword>
<evidence type="ECO:0000313" key="10">
    <source>
        <dbReference type="Proteomes" id="UP000050562"/>
    </source>
</evidence>
<dbReference type="Pfam" id="PF03349">
    <property type="entry name" value="Toluene_X"/>
    <property type="match status" value="1"/>
</dbReference>
<evidence type="ECO:0000313" key="9">
    <source>
        <dbReference type="EMBL" id="KPY37406.1"/>
    </source>
</evidence>
<feature type="chain" id="PRO_5006172589" description="Outer membrane protein" evidence="8">
    <location>
        <begin position="27"/>
        <end position="429"/>
    </location>
</feature>
<evidence type="ECO:0000256" key="7">
    <source>
        <dbReference type="ARBA" id="ARBA00023237"/>
    </source>
</evidence>
<comment type="subcellular location">
    <subcellularLocation>
        <location evidence="1">Cell outer membrane</location>
        <topology evidence="1">Multi-pass membrane protein</topology>
    </subcellularLocation>
</comment>
<evidence type="ECO:0000256" key="6">
    <source>
        <dbReference type="ARBA" id="ARBA00023136"/>
    </source>
</evidence>
<keyword evidence="4" id="KW-0812">Transmembrane</keyword>
<feature type="signal peptide" evidence="8">
    <location>
        <begin position="1"/>
        <end position="26"/>
    </location>
</feature>
<organism evidence="9 10">
    <name type="scientific">Pseudomonas syringae pv. primulae</name>
    <dbReference type="NCBI Taxonomy" id="251707"/>
    <lineage>
        <taxon>Bacteria</taxon>
        <taxon>Pseudomonadati</taxon>
        <taxon>Pseudomonadota</taxon>
        <taxon>Gammaproteobacteria</taxon>
        <taxon>Pseudomonadales</taxon>
        <taxon>Pseudomonadaceae</taxon>
        <taxon>Pseudomonas</taxon>
    </lineage>
</organism>
<dbReference type="InterPro" id="IPR005017">
    <property type="entry name" value="OMPP1/FadL/TodX"/>
</dbReference>
<dbReference type="Proteomes" id="UP000050562">
    <property type="component" value="Unassembled WGS sequence"/>
</dbReference>
<dbReference type="PANTHER" id="PTHR35093">
    <property type="entry name" value="OUTER MEMBRANE PROTEIN NMB0088-RELATED"/>
    <property type="match status" value="1"/>
</dbReference>
<evidence type="ECO:0000256" key="4">
    <source>
        <dbReference type="ARBA" id="ARBA00022692"/>
    </source>
</evidence>
<evidence type="ECO:0000256" key="1">
    <source>
        <dbReference type="ARBA" id="ARBA00004571"/>
    </source>
</evidence>
<evidence type="ECO:0000256" key="3">
    <source>
        <dbReference type="ARBA" id="ARBA00022452"/>
    </source>
</evidence>
<accession>A0A0P9YPE8</accession>